<accession>A0A2W4R783</accession>
<gene>
    <name evidence="1" type="ORF">DM484_11325</name>
</gene>
<organism evidence="1 2">
    <name type="scientific">Candidatus Methylumidiphilus alinenensis</name>
    <dbReference type="NCBI Taxonomy" id="2202197"/>
    <lineage>
        <taxon>Bacteria</taxon>
        <taxon>Pseudomonadati</taxon>
        <taxon>Pseudomonadota</taxon>
        <taxon>Gammaproteobacteria</taxon>
        <taxon>Methylococcales</taxon>
        <taxon>Candidatus Methylumidiphilus</taxon>
    </lineage>
</organism>
<reference evidence="1 2" key="1">
    <citation type="journal article" date="2018" name="Aquat. Microb. Ecol.">
        <title>Gammaproteobacterial methanotrophs dominate.</title>
        <authorList>
            <person name="Rissanen A.J."/>
            <person name="Saarenheimo J."/>
            <person name="Tiirola M."/>
            <person name="Peura S."/>
            <person name="Aalto S.L."/>
            <person name="Karvinen A."/>
            <person name="Nykanen H."/>
        </authorList>
    </citation>
    <scope>NUCLEOTIDE SEQUENCE [LARGE SCALE GENOMIC DNA]</scope>
    <source>
        <strain evidence="1">AMbin10</strain>
    </source>
</reference>
<dbReference type="Proteomes" id="UP000249396">
    <property type="component" value="Unassembled WGS sequence"/>
</dbReference>
<name>A0A2W4R783_9GAMM</name>
<proteinExistence type="predicted"/>
<sequence length="73" mass="8401">MLGEDTGEENDEDSVVNDLDYYLGSYEADWVGLGLNTVLEHYGWEHLSQVIYLPKETNDENACWIVKAMMRSK</sequence>
<evidence type="ECO:0000313" key="1">
    <source>
        <dbReference type="EMBL" id="PZN79363.1"/>
    </source>
</evidence>
<comment type="caution">
    <text evidence="1">The sequence shown here is derived from an EMBL/GenBank/DDBJ whole genome shotgun (WGS) entry which is preliminary data.</text>
</comment>
<dbReference type="EMBL" id="QJPH01000301">
    <property type="protein sequence ID" value="PZN79363.1"/>
    <property type="molecule type" value="Genomic_DNA"/>
</dbReference>
<dbReference type="AlphaFoldDB" id="A0A2W4R783"/>
<evidence type="ECO:0000313" key="2">
    <source>
        <dbReference type="Proteomes" id="UP000249396"/>
    </source>
</evidence>
<protein>
    <submittedName>
        <fullName evidence="1">Uncharacterized protein</fullName>
    </submittedName>
</protein>